<dbReference type="SMART" id="SM00487">
    <property type="entry name" value="DEXDc"/>
    <property type="match status" value="1"/>
</dbReference>
<comment type="similarity">
    <text evidence="4">Belongs to the DEAD box helicase family.</text>
</comment>
<protein>
    <recommendedName>
        <fullName evidence="4">ATP-dependent RNA helicase</fullName>
        <ecNumber evidence="4">3.6.4.13</ecNumber>
    </recommendedName>
</protein>
<evidence type="ECO:0000313" key="7">
    <source>
        <dbReference type="EMBL" id="EXB52683.1"/>
    </source>
</evidence>
<sequence length="215" mass="23353">MTEIQTASLPHALAGRDVVVGAKKRSGKTLAFVVPVLEKLFRERYTPGRGVGSIILCPTRELACQTFEVFKSVARHHSFSIGLLTGGGNSVDLEEKDHGNDINILVCTPSETLQEKREDSLPAAVQGLIPDNELATTVSLLLDGKISSLSRRTISPQPMVARRPSLHGDMNPFHSFSRGMRKSAIHHAMDGEGNRRRSLPEVEEELAGGGGVRPR</sequence>
<comment type="function">
    <text evidence="4">RNA helicase.</text>
</comment>
<comment type="domain">
    <text evidence="4">The Q motif is unique to and characteristic of the DEAD box family of RNA helicases and controls ATP binding and hydrolysis.</text>
</comment>
<organism evidence="7 8">
    <name type="scientific">Morus notabilis</name>
    <dbReference type="NCBI Taxonomy" id="981085"/>
    <lineage>
        <taxon>Eukaryota</taxon>
        <taxon>Viridiplantae</taxon>
        <taxon>Streptophyta</taxon>
        <taxon>Embryophyta</taxon>
        <taxon>Tracheophyta</taxon>
        <taxon>Spermatophyta</taxon>
        <taxon>Magnoliopsida</taxon>
        <taxon>eudicotyledons</taxon>
        <taxon>Gunneridae</taxon>
        <taxon>Pentapetalae</taxon>
        <taxon>rosids</taxon>
        <taxon>fabids</taxon>
        <taxon>Rosales</taxon>
        <taxon>Moraceae</taxon>
        <taxon>Moreae</taxon>
        <taxon>Morus</taxon>
    </lineage>
</organism>
<dbReference type="Gene3D" id="3.40.50.300">
    <property type="entry name" value="P-loop containing nucleotide triphosphate hydrolases"/>
    <property type="match status" value="1"/>
</dbReference>
<dbReference type="Pfam" id="PF00270">
    <property type="entry name" value="DEAD"/>
    <property type="match status" value="1"/>
</dbReference>
<dbReference type="EC" id="3.6.4.13" evidence="4"/>
<comment type="catalytic activity">
    <reaction evidence="4">
        <text>ATP + H2O = ADP + phosphate + H(+)</text>
        <dbReference type="Rhea" id="RHEA:13065"/>
        <dbReference type="ChEBI" id="CHEBI:15377"/>
        <dbReference type="ChEBI" id="CHEBI:15378"/>
        <dbReference type="ChEBI" id="CHEBI:30616"/>
        <dbReference type="ChEBI" id="CHEBI:43474"/>
        <dbReference type="ChEBI" id="CHEBI:456216"/>
        <dbReference type="EC" id="3.6.4.13"/>
    </reaction>
</comment>
<dbReference type="Proteomes" id="UP000030645">
    <property type="component" value="Unassembled WGS sequence"/>
</dbReference>
<keyword evidence="4" id="KW-0694">RNA-binding</keyword>
<evidence type="ECO:0000256" key="4">
    <source>
        <dbReference type="RuleBase" id="RU365068"/>
    </source>
</evidence>
<feature type="region of interest" description="Disordered" evidence="5">
    <location>
        <begin position="189"/>
        <end position="215"/>
    </location>
</feature>
<dbReference type="InterPro" id="IPR027417">
    <property type="entry name" value="P-loop_NTPase"/>
</dbReference>
<dbReference type="SUPFAM" id="SSF52540">
    <property type="entry name" value="P-loop containing nucleoside triphosphate hydrolases"/>
    <property type="match status" value="1"/>
</dbReference>
<dbReference type="InterPro" id="IPR014001">
    <property type="entry name" value="Helicase_ATP-bd"/>
</dbReference>
<dbReference type="AlphaFoldDB" id="W9QSG2"/>
<keyword evidence="1 4" id="KW-0547">Nucleotide-binding</keyword>
<gene>
    <name evidence="7" type="ORF">L484_022460</name>
</gene>
<keyword evidence="4 7" id="KW-0347">Helicase</keyword>
<feature type="compositionally biased region" description="Basic and acidic residues" evidence="5">
    <location>
        <begin position="189"/>
        <end position="200"/>
    </location>
</feature>
<evidence type="ECO:0000256" key="5">
    <source>
        <dbReference type="SAM" id="MobiDB-lite"/>
    </source>
</evidence>
<keyword evidence="3 4" id="KW-0067">ATP-binding</keyword>
<dbReference type="PROSITE" id="PS51192">
    <property type="entry name" value="HELICASE_ATP_BIND_1"/>
    <property type="match status" value="1"/>
</dbReference>
<dbReference type="eggNOG" id="KOG0343">
    <property type="taxonomic scope" value="Eukaryota"/>
</dbReference>
<dbReference type="STRING" id="981085.W9QSG2"/>
<dbReference type="InterPro" id="IPR011545">
    <property type="entry name" value="DEAD/DEAH_box_helicase_dom"/>
</dbReference>
<dbReference type="EMBL" id="KE344072">
    <property type="protein sequence ID" value="EXB52683.1"/>
    <property type="molecule type" value="Genomic_DNA"/>
</dbReference>
<evidence type="ECO:0000259" key="6">
    <source>
        <dbReference type="PROSITE" id="PS51192"/>
    </source>
</evidence>
<proteinExistence type="inferred from homology"/>
<accession>W9QSG2</accession>
<dbReference type="GO" id="GO:0016787">
    <property type="term" value="F:hydrolase activity"/>
    <property type="evidence" value="ECO:0007669"/>
    <property type="project" value="UniProtKB-KW"/>
</dbReference>
<reference evidence="8" key="1">
    <citation type="submission" date="2013-01" db="EMBL/GenBank/DDBJ databases">
        <title>Draft Genome Sequence of a Mulberry Tree, Morus notabilis C.K. Schneid.</title>
        <authorList>
            <person name="He N."/>
            <person name="Zhao S."/>
        </authorList>
    </citation>
    <scope>NUCLEOTIDE SEQUENCE</scope>
</reference>
<evidence type="ECO:0000313" key="8">
    <source>
        <dbReference type="Proteomes" id="UP000030645"/>
    </source>
</evidence>
<evidence type="ECO:0000256" key="2">
    <source>
        <dbReference type="ARBA" id="ARBA00022801"/>
    </source>
</evidence>
<evidence type="ECO:0000256" key="1">
    <source>
        <dbReference type="ARBA" id="ARBA00022741"/>
    </source>
</evidence>
<dbReference type="PANTHER" id="PTHR24031">
    <property type="entry name" value="RNA HELICASE"/>
    <property type="match status" value="1"/>
</dbReference>
<keyword evidence="2 4" id="KW-0378">Hydrolase</keyword>
<evidence type="ECO:0000256" key="3">
    <source>
        <dbReference type="ARBA" id="ARBA00022840"/>
    </source>
</evidence>
<keyword evidence="8" id="KW-1185">Reference proteome</keyword>
<name>W9QSG2_9ROSA</name>
<dbReference type="GO" id="GO:0003724">
    <property type="term" value="F:RNA helicase activity"/>
    <property type="evidence" value="ECO:0007669"/>
    <property type="project" value="UniProtKB-EC"/>
</dbReference>
<dbReference type="GO" id="GO:0003723">
    <property type="term" value="F:RNA binding"/>
    <property type="evidence" value="ECO:0007669"/>
    <property type="project" value="UniProtKB-UniRule"/>
</dbReference>
<feature type="domain" description="Helicase ATP-binding" evidence="6">
    <location>
        <begin position="9"/>
        <end position="131"/>
    </location>
</feature>
<dbReference type="GO" id="GO:0005524">
    <property type="term" value="F:ATP binding"/>
    <property type="evidence" value="ECO:0007669"/>
    <property type="project" value="UniProtKB-UniRule"/>
</dbReference>